<dbReference type="EMBL" id="KV441549">
    <property type="protein sequence ID" value="OAG09393.1"/>
    <property type="molecule type" value="Genomic_DNA"/>
</dbReference>
<dbReference type="AlphaFoldDB" id="A0A177CPD9"/>
<gene>
    <name evidence="1" type="ORF">CC84DRAFT_436098</name>
</gene>
<organism evidence="1 2">
    <name type="scientific">Paraphaeosphaeria sporulosa</name>
    <dbReference type="NCBI Taxonomy" id="1460663"/>
    <lineage>
        <taxon>Eukaryota</taxon>
        <taxon>Fungi</taxon>
        <taxon>Dikarya</taxon>
        <taxon>Ascomycota</taxon>
        <taxon>Pezizomycotina</taxon>
        <taxon>Dothideomycetes</taxon>
        <taxon>Pleosporomycetidae</taxon>
        <taxon>Pleosporales</taxon>
        <taxon>Massarineae</taxon>
        <taxon>Didymosphaeriaceae</taxon>
        <taxon>Paraphaeosphaeria</taxon>
    </lineage>
</organism>
<name>A0A177CPD9_9PLEO</name>
<reference evidence="1 2" key="1">
    <citation type="submission" date="2016-05" db="EMBL/GenBank/DDBJ databases">
        <title>Comparative analysis of secretome profiles of manganese(II)-oxidizing ascomycete fungi.</title>
        <authorList>
            <consortium name="DOE Joint Genome Institute"/>
            <person name="Zeiner C.A."/>
            <person name="Purvine S.O."/>
            <person name="Zink E.M."/>
            <person name="Wu S."/>
            <person name="Pasa-Tolic L."/>
            <person name="Chaput D.L."/>
            <person name="Haridas S."/>
            <person name="Grigoriev I.V."/>
            <person name="Santelli C.M."/>
            <person name="Hansel C.M."/>
        </authorList>
    </citation>
    <scope>NUCLEOTIDE SEQUENCE [LARGE SCALE GENOMIC DNA]</scope>
    <source>
        <strain evidence="1 2">AP3s5-JAC2a</strain>
    </source>
</reference>
<evidence type="ECO:0000313" key="2">
    <source>
        <dbReference type="Proteomes" id="UP000077069"/>
    </source>
</evidence>
<dbReference type="GeneID" id="28769743"/>
<dbReference type="InParanoid" id="A0A177CPD9"/>
<sequence>MAVVKQRASCLEPPRICATTCFAIFTGCHSRSISFLKAHLRIAMTDTTARIASYRIKQLPLMIFNIVW</sequence>
<proteinExistence type="predicted"/>
<protein>
    <submittedName>
        <fullName evidence="1">Uncharacterized protein</fullName>
    </submittedName>
</protein>
<dbReference type="Proteomes" id="UP000077069">
    <property type="component" value="Unassembled WGS sequence"/>
</dbReference>
<dbReference type="RefSeq" id="XP_018039758.1">
    <property type="nucleotide sequence ID" value="XM_018186257.1"/>
</dbReference>
<accession>A0A177CPD9</accession>
<evidence type="ECO:0000313" key="1">
    <source>
        <dbReference type="EMBL" id="OAG09393.1"/>
    </source>
</evidence>
<dbReference type="PROSITE" id="PS51257">
    <property type="entry name" value="PROKAR_LIPOPROTEIN"/>
    <property type="match status" value="1"/>
</dbReference>
<keyword evidence="2" id="KW-1185">Reference proteome</keyword>